<evidence type="ECO:0000256" key="5">
    <source>
        <dbReference type="ARBA" id="ARBA00022989"/>
    </source>
</evidence>
<dbReference type="InterPro" id="IPR004299">
    <property type="entry name" value="MBOAT_fam"/>
</dbReference>
<evidence type="ECO:0000256" key="3">
    <source>
        <dbReference type="ARBA" id="ARBA00022475"/>
    </source>
</evidence>
<dbReference type="PANTHER" id="PTHR13285:SF18">
    <property type="entry name" value="PROTEIN-CYSTEINE N-PALMITOYLTRANSFERASE RASP"/>
    <property type="match status" value="1"/>
</dbReference>
<evidence type="ECO:0000256" key="4">
    <source>
        <dbReference type="ARBA" id="ARBA00022692"/>
    </source>
</evidence>
<feature type="transmembrane region" description="Helical" evidence="8">
    <location>
        <begin position="6"/>
        <end position="23"/>
    </location>
</feature>
<feature type="transmembrane region" description="Helical" evidence="8">
    <location>
        <begin position="365"/>
        <end position="390"/>
    </location>
</feature>
<gene>
    <name evidence="9" type="ORF">L6773_19655</name>
</gene>
<organism evidence="9 10">
    <name type="scientific">Rhodohalobacter sulfatireducens</name>
    <dbReference type="NCBI Taxonomy" id="2911366"/>
    <lineage>
        <taxon>Bacteria</taxon>
        <taxon>Pseudomonadati</taxon>
        <taxon>Balneolota</taxon>
        <taxon>Balneolia</taxon>
        <taxon>Balneolales</taxon>
        <taxon>Balneolaceae</taxon>
        <taxon>Rhodohalobacter</taxon>
    </lineage>
</organism>
<keyword evidence="6 7" id="KW-0472">Membrane</keyword>
<dbReference type="PIRSF" id="PIRSF016636">
    <property type="entry name" value="AlgI_DltB"/>
    <property type="match status" value="1"/>
</dbReference>
<dbReference type="PIRSF" id="PIRSF500217">
    <property type="entry name" value="AlgI"/>
    <property type="match status" value="1"/>
</dbReference>
<evidence type="ECO:0000313" key="10">
    <source>
        <dbReference type="Proteomes" id="UP001165366"/>
    </source>
</evidence>
<evidence type="ECO:0000256" key="6">
    <source>
        <dbReference type="ARBA" id="ARBA00023136"/>
    </source>
</evidence>
<dbReference type="InterPro" id="IPR024194">
    <property type="entry name" value="Ac/AlaTfrase_AlgI/DltB"/>
</dbReference>
<keyword evidence="7" id="KW-0808">Transferase</keyword>
<comment type="similarity">
    <text evidence="2 7">Belongs to the membrane-bound acyltransferase family.</text>
</comment>
<evidence type="ECO:0000313" key="9">
    <source>
        <dbReference type="EMBL" id="MCG2590796.1"/>
    </source>
</evidence>
<keyword evidence="4 8" id="KW-0812">Transmembrane</keyword>
<evidence type="ECO:0000256" key="2">
    <source>
        <dbReference type="ARBA" id="ARBA00010323"/>
    </source>
</evidence>
<name>A0ABS9KIZ6_9BACT</name>
<keyword evidence="7" id="KW-0012">Acyltransferase</keyword>
<reference evidence="9" key="1">
    <citation type="submission" date="2022-01" db="EMBL/GenBank/DDBJ databases">
        <authorList>
            <person name="Wang Y."/>
        </authorList>
    </citation>
    <scope>NUCLEOTIDE SEQUENCE</scope>
    <source>
        <strain evidence="9">WB101</strain>
    </source>
</reference>
<feature type="transmembrane region" description="Helical" evidence="8">
    <location>
        <begin position="75"/>
        <end position="97"/>
    </location>
</feature>
<dbReference type="EMBL" id="JAKLWS010000043">
    <property type="protein sequence ID" value="MCG2590796.1"/>
    <property type="molecule type" value="Genomic_DNA"/>
</dbReference>
<dbReference type="Proteomes" id="UP001165366">
    <property type="component" value="Unassembled WGS sequence"/>
</dbReference>
<dbReference type="InterPro" id="IPR051085">
    <property type="entry name" value="MB_O-acyltransferase"/>
</dbReference>
<comment type="subcellular location">
    <subcellularLocation>
        <location evidence="1">Cell membrane</location>
        <topology evidence="1">Multi-pass membrane protein</topology>
    </subcellularLocation>
</comment>
<feature type="transmembrane region" description="Helical" evidence="8">
    <location>
        <begin position="35"/>
        <end position="55"/>
    </location>
</feature>
<dbReference type="InterPro" id="IPR028362">
    <property type="entry name" value="AlgI"/>
</dbReference>
<comment type="caution">
    <text evidence="9">The sequence shown here is derived from an EMBL/GenBank/DDBJ whole genome shotgun (WGS) entry which is preliminary data.</text>
</comment>
<feature type="transmembrane region" description="Helical" evidence="8">
    <location>
        <begin position="265"/>
        <end position="283"/>
    </location>
</feature>
<sequence>MSWRWEFGFLMLFVSIVNFYTGKKIASRNTGNRKAWLFGGIFISLLPLFYFKYANFFLESMNVITSEAGYDISNLYVSVILPVGISFFTFQALSYSIDIYNEKIKPETNLVNFIGFVAFFPQLIAGPIERASNMLPQFKEKHVFNFDHFKEGAMLFIWGLFKKIVIADRLAIYSDPVFNSPELYSGQTIFLATLFFTFQIYCDFSGYSDMAIGSARILGFKLMQNFNLPYLSSSIGEFWKRWHISLSSWFSDYLYIPLGGNRVPIRRWVFNIYVVFLVSGLWHGANWTFVIWGGLHASYYLVEYIGKKIISYFNIESIRNQKSYKYFRIFVTFLLVFYSWLFFRANSLSDALYMSGKVFEFSGSLWFGSSSVTTLLSLALIIFLIVVELLQYNKKIPVYINQESVFPKWLVWASYIILLLGISIFGISSNAFIYFQF</sequence>
<evidence type="ECO:0000256" key="1">
    <source>
        <dbReference type="ARBA" id="ARBA00004651"/>
    </source>
</evidence>
<proteinExistence type="inferred from homology"/>
<keyword evidence="5 8" id="KW-1133">Transmembrane helix</keyword>
<evidence type="ECO:0008006" key="11">
    <source>
        <dbReference type="Google" id="ProtNLM"/>
    </source>
</evidence>
<dbReference type="RefSeq" id="WP_237856277.1">
    <property type="nucleotide sequence ID" value="NZ_JAKLWS010000043.1"/>
</dbReference>
<accession>A0ABS9KIZ6</accession>
<evidence type="ECO:0000256" key="7">
    <source>
        <dbReference type="PIRNR" id="PIRNR016636"/>
    </source>
</evidence>
<protein>
    <recommendedName>
        <fullName evidence="11">MBOAT family protein</fullName>
    </recommendedName>
</protein>
<dbReference type="Pfam" id="PF03062">
    <property type="entry name" value="MBOAT"/>
    <property type="match status" value="1"/>
</dbReference>
<keyword evidence="3 7" id="KW-1003">Cell membrane</keyword>
<feature type="transmembrane region" description="Helical" evidence="8">
    <location>
        <begin position="410"/>
        <end position="435"/>
    </location>
</feature>
<feature type="transmembrane region" description="Helical" evidence="8">
    <location>
        <begin position="326"/>
        <end position="345"/>
    </location>
</feature>
<feature type="transmembrane region" description="Helical" evidence="8">
    <location>
        <begin position="289"/>
        <end position="306"/>
    </location>
</feature>
<evidence type="ECO:0000256" key="8">
    <source>
        <dbReference type="SAM" id="Phobius"/>
    </source>
</evidence>
<dbReference type="PANTHER" id="PTHR13285">
    <property type="entry name" value="ACYLTRANSFERASE"/>
    <property type="match status" value="1"/>
</dbReference>
<feature type="transmembrane region" description="Helical" evidence="8">
    <location>
        <begin position="109"/>
        <end position="128"/>
    </location>
</feature>
<feature type="transmembrane region" description="Helical" evidence="8">
    <location>
        <begin position="183"/>
        <end position="202"/>
    </location>
</feature>
<keyword evidence="10" id="KW-1185">Reference proteome</keyword>
<reference evidence="9" key="2">
    <citation type="submission" date="2024-05" db="EMBL/GenBank/DDBJ databases">
        <title>Rhodohalobacter halophilus gen. nov., sp. nov., a moderately halophilic member of the family Balneolaceae.</title>
        <authorList>
            <person name="Xia J."/>
        </authorList>
    </citation>
    <scope>NUCLEOTIDE SEQUENCE</scope>
    <source>
        <strain evidence="9">WB101</strain>
    </source>
</reference>